<gene>
    <name evidence="4" type="ORF">GMRT_15502</name>
</gene>
<proteinExistence type="predicted"/>
<feature type="repeat" description="WD" evidence="3">
    <location>
        <begin position="12"/>
        <end position="45"/>
    </location>
</feature>
<dbReference type="Pfam" id="PF00400">
    <property type="entry name" value="WD40"/>
    <property type="match status" value="6"/>
</dbReference>
<dbReference type="InterPro" id="IPR015943">
    <property type="entry name" value="WD40/YVTN_repeat-like_dom_sf"/>
</dbReference>
<sequence length="301" mass="32612">MPVDPPSLIECFRGSSKPVRACAFEMESRQVVSAGDDRTVMVWSLTPPVRAFKFVGHGDVVSAAAYSPTEPLLATASHDKTVRLWTPNIHGSSIFRKVHTAKVRDVSFSVDGRSLVTCSDDKSVKVHDVQNLQFRLCLSGHTNWVRGARISPDGRLVASVSDDSTLRIWDLRTLSCIQSISADAGLSSNPHVVRWSPDGTSVATGGVKDIQLWDVRSTTLLQHYSCHSNQVTSLDFHPTGKYLVSAGVDGTARVLDLVQGRPLYTVRGHDGGINCVCFCPDGSVFATGGDDGRLMLFELAT</sequence>
<accession>A0A4Z1T9J9</accession>
<dbReference type="Proteomes" id="UP000315496">
    <property type="component" value="Chromosome 1"/>
</dbReference>
<evidence type="ECO:0000313" key="5">
    <source>
        <dbReference type="Proteomes" id="UP000315496"/>
    </source>
</evidence>
<dbReference type="InterPro" id="IPR020472">
    <property type="entry name" value="WD40_PAC1"/>
</dbReference>
<dbReference type="PANTHER" id="PTHR44019">
    <property type="entry name" value="WD REPEAT-CONTAINING PROTEIN 55"/>
    <property type="match status" value="1"/>
</dbReference>
<dbReference type="PRINTS" id="PR00320">
    <property type="entry name" value="GPROTEINBRPT"/>
</dbReference>
<feature type="repeat" description="WD" evidence="3">
    <location>
        <begin position="266"/>
        <end position="301"/>
    </location>
</feature>
<dbReference type="InterPro" id="IPR001680">
    <property type="entry name" value="WD40_rpt"/>
</dbReference>
<dbReference type="PROSITE" id="PS00678">
    <property type="entry name" value="WD_REPEATS_1"/>
    <property type="match status" value="1"/>
</dbReference>
<dbReference type="OrthoDB" id="10264588at2759"/>
<dbReference type="SMART" id="SM00320">
    <property type="entry name" value="WD40"/>
    <property type="match status" value="7"/>
</dbReference>
<feature type="repeat" description="WD" evidence="3">
    <location>
        <begin position="138"/>
        <end position="179"/>
    </location>
</feature>
<feature type="repeat" description="WD" evidence="3">
    <location>
        <begin position="224"/>
        <end position="265"/>
    </location>
</feature>
<reference evidence="4 5" key="1">
    <citation type="submission" date="2019-05" db="EMBL/GenBank/DDBJ databases">
        <title>The compact genome of Giardia muris reveals important steps in the evolution of intestinal protozoan parasites.</title>
        <authorList>
            <person name="Xu F."/>
            <person name="Jimenez-Gonzalez A."/>
            <person name="Einarsson E."/>
            <person name="Astvaldsson A."/>
            <person name="Peirasmaki D."/>
            <person name="Eckmann L."/>
            <person name="Andersson J.O."/>
            <person name="Svard S.G."/>
            <person name="Jerlstrom-Hultqvist J."/>
        </authorList>
    </citation>
    <scope>NUCLEOTIDE SEQUENCE [LARGE SCALE GENOMIC DNA]</scope>
    <source>
        <strain evidence="4 5">Roberts-Thomson</strain>
    </source>
</reference>
<feature type="repeat" description="WD" evidence="3">
    <location>
        <begin position="54"/>
        <end position="85"/>
    </location>
</feature>
<dbReference type="PROSITE" id="PS50082">
    <property type="entry name" value="WD_REPEATS_2"/>
    <property type="match status" value="6"/>
</dbReference>
<dbReference type="SUPFAM" id="SSF50978">
    <property type="entry name" value="WD40 repeat-like"/>
    <property type="match status" value="1"/>
</dbReference>
<organism evidence="4 5">
    <name type="scientific">Giardia muris</name>
    <dbReference type="NCBI Taxonomy" id="5742"/>
    <lineage>
        <taxon>Eukaryota</taxon>
        <taxon>Metamonada</taxon>
        <taxon>Diplomonadida</taxon>
        <taxon>Hexamitidae</taxon>
        <taxon>Giardiinae</taxon>
        <taxon>Giardia</taxon>
    </lineage>
</organism>
<dbReference type="Gene3D" id="2.130.10.10">
    <property type="entry name" value="YVTN repeat-like/Quinoprotein amine dehydrogenase"/>
    <property type="match status" value="3"/>
</dbReference>
<comment type="caution">
    <text evidence="4">The sequence shown here is derived from an EMBL/GenBank/DDBJ whole genome shotgun (WGS) entry which is preliminary data.</text>
</comment>
<evidence type="ECO:0000256" key="1">
    <source>
        <dbReference type="ARBA" id="ARBA00022574"/>
    </source>
</evidence>
<feature type="repeat" description="WD" evidence="3">
    <location>
        <begin position="96"/>
        <end position="131"/>
    </location>
</feature>
<dbReference type="CDD" id="cd00200">
    <property type="entry name" value="WD40"/>
    <property type="match status" value="1"/>
</dbReference>
<dbReference type="PROSITE" id="PS50294">
    <property type="entry name" value="WD_REPEATS_REGION"/>
    <property type="match status" value="5"/>
</dbReference>
<evidence type="ECO:0000313" key="4">
    <source>
        <dbReference type="EMBL" id="TNJ29827.1"/>
    </source>
</evidence>
<dbReference type="PANTHER" id="PTHR44019:SF8">
    <property type="entry name" value="POC1 CENTRIOLAR PROTEIN HOMOLOG"/>
    <property type="match status" value="1"/>
</dbReference>
<protein>
    <submittedName>
        <fullName evidence="4">WD40 repeat protein</fullName>
    </submittedName>
</protein>
<dbReference type="EMBL" id="VDLU01000001">
    <property type="protein sequence ID" value="TNJ29827.1"/>
    <property type="molecule type" value="Genomic_DNA"/>
</dbReference>
<dbReference type="InterPro" id="IPR019775">
    <property type="entry name" value="WD40_repeat_CS"/>
</dbReference>
<keyword evidence="2" id="KW-0677">Repeat</keyword>
<evidence type="ECO:0000256" key="3">
    <source>
        <dbReference type="PROSITE-ProRule" id="PRU00221"/>
    </source>
</evidence>
<name>A0A4Z1T9J9_GIAMU</name>
<keyword evidence="1 3" id="KW-0853">WD repeat</keyword>
<dbReference type="VEuPathDB" id="GiardiaDB:GMRT_15502"/>
<dbReference type="InterPro" id="IPR050505">
    <property type="entry name" value="WDR55/POC1"/>
</dbReference>
<keyword evidence="5" id="KW-1185">Reference proteome</keyword>
<dbReference type="AlphaFoldDB" id="A0A4Z1T9J9"/>
<dbReference type="InterPro" id="IPR036322">
    <property type="entry name" value="WD40_repeat_dom_sf"/>
</dbReference>
<evidence type="ECO:0000256" key="2">
    <source>
        <dbReference type="ARBA" id="ARBA00022737"/>
    </source>
</evidence>